<keyword evidence="5 8" id="KW-0812">Transmembrane</keyword>
<dbReference type="PANTHER" id="PTHR34975">
    <property type="entry name" value="SPORE GERMINATION PROTEIN A2"/>
    <property type="match status" value="1"/>
</dbReference>
<reference evidence="9" key="1">
    <citation type="submission" date="2019-10" db="EMBL/GenBank/DDBJ databases">
        <title>Description of Paenibacillus glebae sp. nov.</title>
        <authorList>
            <person name="Carlier A."/>
            <person name="Qi S."/>
        </authorList>
    </citation>
    <scope>NUCLEOTIDE SEQUENCE</scope>
    <source>
        <strain evidence="9">LMG 31456</strain>
    </source>
</reference>
<dbReference type="Proteomes" id="UP000641588">
    <property type="component" value="Unassembled WGS sequence"/>
</dbReference>
<gene>
    <name evidence="9" type="ORF">GC093_11500</name>
</gene>
<evidence type="ECO:0000256" key="4">
    <source>
        <dbReference type="ARBA" id="ARBA00022544"/>
    </source>
</evidence>
<feature type="transmembrane region" description="Helical" evidence="8">
    <location>
        <begin position="271"/>
        <end position="296"/>
    </location>
</feature>
<name>A0A972GPN1_9BACL</name>
<evidence type="ECO:0000313" key="10">
    <source>
        <dbReference type="Proteomes" id="UP000641588"/>
    </source>
</evidence>
<feature type="transmembrane region" description="Helical" evidence="8">
    <location>
        <begin position="303"/>
        <end position="321"/>
    </location>
</feature>
<keyword evidence="10" id="KW-1185">Reference proteome</keyword>
<keyword evidence="6 8" id="KW-1133">Transmembrane helix</keyword>
<sequence length="361" mass="41045">MQYKLNLQGRQFFILITLHMIGSAVLVMPTVLTVAAKQDAWISAVMVVAAGLGLTWLVYKIYQRFPEQNLIEITQEVFGKRLGTAISFLFFTTYTFVITALVLRNMGDFVITVMLPDTPLGVVDLLFLFVVIMGVKLGLRTTAYAAEIFFPWVFLLFFVLCIGLLSEVKIDFILPIFDTGIKSIIQGALPQIGIPYMESIIFLMITSHIKQGEKVGKMWYMAVLASGLFLLTLTLLSTLVLGPAQTALSVFPTFELAKRIDSSRVEFFMTFIWFVTVFFRMILFFYITNVGLSLTLKWRDYKFFSYPLAMLVLVGSILFVPNRSFMSELISMWYNYAFLWGVCFPILLLVISMLRGKKQAS</sequence>
<keyword evidence="7 8" id="KW-0472">Membrane</keyword>
<feature type="transmembrane region" description="Helical" evidence="8">
    <location>
        <begin position="185"/>
        <end position="206"/>
    </location>
</feature>
<dbReference type="PANTHER" id="PTHR34975:SF2">
    <property type="entry name" value="SPORE GERMINATION PROTEIN A2"/>
    <property type="match status" value="1"/>
</dbReference>
<comment type="similarity">
    <text evidence="2">Belongs to the amino acid-polyamine-organocation (APC) superfamily. Spore germination protein (SGP) (TC 2.A.3.9) family.</text>
</comment>
<feature type="transmembrane region" description="Helical" evidence="8">
    <location>
        <begin position="144"/>
        <end position="165"/>
    </location>
</feature>
<evidence type="ECO:0000313" key="9">
    <source>
        <dbReference type="EMBL" id="NOU93845.1"/>
    </source>
</evidence>
<comment type="caution">
    <text evidence="9">The sequence shown here is derived from an EMBL/GenBank/DDBJ whole genome shotgun (WGS) entry which is preliminary data.</text>
</comment>
<proteinExistence type="inferred from homology"/>
<protein>
    <submittedName>
        <fullName evidence="9">GerAB/ArcD/ProY family transporter</fullName>
    </submittedName>
</protein>
<dbReference type="GO" id="GO:0009847">
    <property type="term" value="P:spore germination"/>
    <property type="evidence" value="ECO:0007669"/>
    <property type="project" value="InterPro"/>
</dbReference>
<evidence type="ECO:0000256" key="8">
    <source>
        <dbReference type="SAM" id="Phobius"/>
    </source>
</evidence>
<dbReference type="EMBL" id="WHOD01000050">
    <property type="protein sequence ID" value="NOU93845.1"/>
    <property type="molecule type" value="Genomic_DNA"/>
</dbReference>
<evidence type="ECO:0000256" key="6">
    <source>
        <dbReference type="ARBA" id="ARBA00022989"/>
    </source>
</evidence>
<dbReference type="RefSeq" id="WP_171652049.1">
    <property type="nucleotide sequence ID" value="NZ_WHOD01000050.1"/>
</dbReference>
<dbReference type="NCBIfam" id="TIGR00912">
    <property type="entry name" value="2A0309"/>
    <property type="match status" value="1"/>
</dbReference>
<dbReference type="InterPro" id="IPR004761">
    <property type="entry name" value="Spore_GerAB"/>
</dbReference>
<feature type="transmembrane region" description="Helical" evidence="8">
    <location>
        <begin position="333"/>
        <end position="354"/>
    </location>
</feature>
<dbReference type="AlphaFoldDB" id="A0A972GPN1"/>
<feature type="transmembrane region" description="Helical" evidence="8">
    <location>
        <begin position="82"/>
        <end position="103"/>
    </location>
</feature>
<feature type="transmembrane region" description="Helical" evidence="8">
    <location>
        <begin position="218"/>
        <end position="241"/>
    </location>
</feature>
<keyword evidence="4" id="KW-0309">Germination</keyword>
<comment type="subcellular location">
    <subcellularLocation>
        <location evidence="1">Membrane</location>
        <topology evidence="1">Multi-pass membrane protein</topology>
    </subcellularLocation>
</comment>
<dbReference type="GO" id="GO:0016020">
    <property type="term" value="C:membrane"/>
    <property type="evidence" value="ECO:0007669"/>
    <property type="project" value="UniProtKB-SubCell"/>
</dbReference>
<evidence type="ECO:0000256" key="5">
    <source>
        <dbReference type="ARBA" id="ARBA00022692"/>
    </source>
</evidence>
<accession>A0A972GPN1</accession>
<evidence type="ECO:0000256" key="3">
    <source>
        <dbReference type="ARBA" id="ARBA00022448"/>
    </source>
</evidence>
<feature type="transmembrane region" description="Helical" evidence="8">
    <location>
        <begin position="12"/>
        <end position="35"/>
    </location>
</feature>
<organism evidence="9 10">
    <name type="scientific">Paenibacillus foliorum</name>
    <dbReference type="NCBI Taxonomy" id="2654974"/>
    <lineage>
        <taxon>Bacteria</taxon>
        <taxon>Bacillati</taxon>
        <taxon>Bacillota</taxon>
        <taxon>Bacilli</taxon>
        <taxon>Bacillales</taxon>
        <taxon>Paenibacillaceae</taxon>
        <taxon>Paenibacillus</taxon>
    </lineage>
</organism>
<feature type="transmembrane region" description="Helical" evidence="8">
    <location>
        <begin position="41"/>
        <end position="62"/>
    </location>
</feature>
<evidence type="ECO:0000256" key="7">
    <source>
        <dbReference type="ARBA" id="ARBA00023136"/>
    </source>
</evidence>
<keyword evidence="3" id="KW-0813">Transport</keyword>
<evidence type="ECO:0000256" key="2">
    <source>
        <dbReference type="ARBA" id="ARBA00007998"/>
    </source>
</evidence>
<dbReference type="Pfam" id="PF03845">
    <property type="entry name" value="Spore_permease"/>
    <property type="match status" value="1"/>
</dbReference>
<feature type="transmembrane region" description="Helical" evidence="8">
    <location>
        <begin position="109"/>
        <end position="132"/>
    </location>
</feature>
<evidence type="ECO:0000256" key="1">
    <source>
        <dbReference type="ARBA" id="ARBA00004141"/>
    </source>
</evidence>